<dbReference type="VEuPathDB" id="CryptoDB:Vbra_80"/>
<feature type="region of interest" description="Disordered" evidence="7">
    <location>
        <begin position="146"/>
        <end position="167"/>
    </location>
</feature>
<dbReference type="InterPro" id="IPR015424">
    <property type="entry name" value="PyrdxlP-dep_Trfase"/>
</dbReference>
<dbReference type="InterPro" id="IPR000796">
    <property type="entry name" value="Asp_trans"/>
</dbReference>
<dbReference type="GO" id="GO:0006520">
    <property type="term" value="P:amino acid metabolic process"/>
    <property type="evidence" value="ECO:0007669"/>
    <property type="project" value="InterPro"/>
</dbReference>
<name>A0A0G4GRF8_VITBC</name>
<comment type="similarity">
    <text evidence="2">Belongs to the class-I pyridoxal-phosphate-dependent aminotransferase family.</text>
</comment>
<keyword evidence="10" id="KW-1185">Reference proteome</keyword>
<dbReference type="GO" id="GO:0030170">
    <property type="term" value="F:pyridoxal phosphate binding"/>
    <property type="evidence" value="ECO:0007669"/>
    <property type="project" value="InterPro"/>
</dbReference>
<dbReference type="SUPFAM" id="SSF53383">
    <property type="entry name" value="PLP-dependent transferases"/>
    <property type="match status" value="1"/>
</dbReference>
<dbReference type="Gene3D" id="3.40.640.10">
    <property type="entry name" value="Type I PLP-dependent aspartate aminotransferase-like (Major domain)"/>
    <property type="match status" value="1"/>
</dbReference>
<accession>A0A0G4GRF8</accession>
<evidence type="ECO:0000256" key="4">
    <source>
        <dbReference type="ARBA" id="ARBA00022576"/>
    </source>
</evidence>
<dbReference type="InterPro" id="IPR015421">
    <property type="entry name" value="PyrdxlP-dep_Trfase_major"/>
</dbReference>
<keyword evidence="4" id="KW-0032">Aminotransferase</keyword>
<evidence type="ECO:0000313" key="10">
    <source>
        <dbReference type="Proteomes" id="UP000041254"/>
    </source>
</evidence>
<evidence type="ECO:0000256" key="3">
    <source>
        <dbReference type="ARBA" id="ARBA00011738"/>
    </source>
</evidence>
<evidence type="ECO:0000256" key="7">
    <source>
        <dbReference type="SAM" id="MobiDB-lite"/>
    </source>
</evidence>
<feature type="compositionally biased region" description="Basic and acidic residues" evidence="7">
    <location>
        <begin position="157"/>
        <end position="167"/>
    </location>
</feature>
<dbReference type="InterPro" id="IPR004839">
    <property type="entry name" value="Aminotransferase_I/II_large"/>
</dbReference>
<reference evidence="9 10" key="1">
    <citation type="submission" date="2014-11" db="EMBL/GenBank/DDBJ databases">
        <authorList>
            <person name="Zhu J."/>
            <person name="Qi W."/>
            <person name="Song R."/>
        </authorList>
    </citation>
    <scope>NUCLEOTIDE SEQUENCE [LARGE SCALE GENOMIC DNA]</scope>
</reference>
<evidence type="ECO:0000256" key="5">
    <source>
        <dbReference type="ARBA" id="ARBA00022679"/>
    </source>
</evidence>
<gene>
    <name evidence="9" type="ORF">Vbra_80</name>
</gene>
<evidence type="ECO:0000313" key="9">
    <source>
        <dbReference type="EMBL" id="CEM33135.1"/>
    </source>
</evidence>
<feature type="domain" description="Aminotransferase class I/classII large" evidence="8">
    <location>
        <begin position="4"/>
        <end position="122"/>
    </location>
</feature>
<keyword evidence="5" id="KW-0808">Transferase</keyword>
<dbReference type="InterPro" id="IPR015422">
    <property type="entry name" value="PyrdxlP-dep_Trfase_small"/>
</dbReference>
<protein>
    <recommendedName>
        <fullName evidence="8">Aminotransferase class I/classII large domain-containing protein</fullName>
    </recommendedName>
</protein>
<dbReference type="STRING" id="1169540.A0A0G4GRF8"/>
<dbReference type="PANTHER" id="PTHR11879">
    <property type="entry name" value="ASPARTATE AMINOTRANSFERASE"/>
    <property type="match status" value="1"/>
</dbReference>
<organism evidence="9 10">
    <name type="scientific">Vitrella brassicaformis (strain CCMP3155)</name>
    <dbReference type="NCBI Taxonomy" id="1169540"/>
    <lineage>
        <taxon>Eukaryota</taxon>
        <taxon>Sar</taxon>
        <taxon>Alveolata</taxon>
        <taxon>Colpodellida</taxon>
        <taxon>Vitrellaceae</taxon>
        <taxon>Vitrella</taxon>
    </lineage>
</organism>
<proteinExistence type="inferred from homology"/>
<evidence type="ECO:0000256" key="1">
    <source>
        <dbReference type="ARBA" id="ARBA00001933"/>
    </source>
</evidence>
<dbReference type="Pfam" id="PF00155">
    <property type="entry name" value="Aminotran_1_2"/>
    <property type="match status" value="1"/>
</dbReference>
<evidence type="ECO:0000259" key="8">
    <source>
        <dbReference type="Pfam" id="PF00155"/>
    </source>
</evidence>
<evidence type="ECO:0000256" key="2">
    <source>
        <dbReference type="ARBA" id="ARBA00007441"/>
    </source>
</evidence>
<comment type="subunit">
    <text evidence="3">Homodimer.</text>
</comment>
<dbReference type="Proteomes" id="UP000041254">
    <property type="component" value="Unassembled WGS sequence"/>
</dbReference>
<dbReference type="InParanoid" id="A0A0G4GRF8"/>
<dbReference type="GO" id="GO:0004069">
    <property type="term" value="F:L-aspartate:2-oxoglutarate aminotransferase activity"/>
    <property type="evidence" value="ECO:0007669"/>
    <property type="project" value="UniProtKB-EC"/>
</dbReference>
<dbReference type="Gene3D" id="3.90.1150.10">
    <property type="entry name" value="Aspartate Aminotransferase, domain 1"/>
    <property type="match status" value="1"/>
</dbReference>
<keyword evidence="6" id="KW-0663">Pyridoxal phosphate</keyword>
<feature type="compositionally biased region" description="Low complexity" evidence="7">
    <location>
        <begin position="310"/>
        <end position="320"/>
    </location>
</feature>
<dbReference type="AlphaFoldDB" id="A0A0G4GRF8"/>
<sequence>MYVRLAFIMGRDWKTRHNGACFWWFCTVLSHIKQTIRPMYFSPPSHGGRLALLLLTKYRTEWESQLADVSSRVASMRRQLREAIEKKGTRGSWEHITQQIGIDHAFTRHAAHRDESAQDLYDAADCAVHQALQEHSERDDAALQAQREASGAQVHLPESEPRATTDASRLRRDRYYTVIPVGMDGSYAELKFRLFPTGRDAYGRAIDTYPSWWVTLTPAMLQDPLRAAVEVKCIVERFAESDPEVVADRIAGQKADALEAGWVSIDDDGWLTRLVMPPIPLPQTIQPQTGVASSLGHGGDTQAAQDPSRQQQNAVPHQQQNIAPQAGGTTQGHPLVAATPQSSPYACTKETALVGTVTFWV</sequence>
<dbReference type="EMBL" id="CDMY01000771">
    <property type="protein sequence ID" value="CEM33135.1"/>
    <property type="molecule type" value="Genomic_DNA"/>
</dbReference>
<dbReference type="PANTHER" id="PTHR11879:SF22">
    <property type="entry name" value="ASPARTATE AMINOTRANSFERASE, MITOCHONDRIAL"/>
    <property type="match status" value="1"/>
</dbReference>
<feature type="region of interest" description="Disordered" evidence="7">
    <location>
        <begin position="285"/>
        <end position="337"/>
    </location>
</feature>
<feature type="compositionally biased region" description="Polar residues" evidence="7">
    <location>
        <begin position="321"/>
        <end position="332"/>
    </location>
</feature>
<evidence type="ECO:0000256" key="6">
    <source>
        <dbReference type="ARBA" id="ARBA00022898"/>
    </source>
</evidence>
<comment type="cofactor">
    <cofactor evidence="1">
        <name>pyridoxal 5'-phosphate</name>
        <dbReference type="ChEBI" id="CHEBI:597326"/>
    </cofactor>
</comment>